<evidence type="ECO:0000313" key="2">
    <source>
        <dbReference type="Proteomes" id="UP001546774"/>
    </source>
</evidence>
<gene>
    <name evidence="1" type="ORF">WMO37_07560</name>
</gene>
<dbReference type="Proteomes" id="UP001546774">
    <property type="component" value="Unassembled WGS sequence"/>
</dbReference>
<proteinExistence type="predicted"/>
<sequence>MLNSRQRRVEQFNDGIAIICEAKNKAIVKEVARLRFGIRTIGVTRFYQAKIAGSNIDKLISVPVNKFVNAKSVILIEDEQYTVKQLQEKMDTVPPTVYITLLKAAPQYEDRRSLNESS</sequence>
<comment type="caution">
    <text evidence="1">The sequence shown here is derived from an EMBL/GenBank/DDBJ whole genome shotgun (WGS) entry which is preliminary data.</text>
</comment>
<accession>A0ABV1H5X0</accession>
<name>A0ABV1H5X0_9FIRM</name>
<protein>
    <submittedName>
        <fullName evidence="1">Uncharacterized protein</fullName>
    </submittedName>
</protein>
<dbReference type="EMBL" id="JBBMFS010000005">
    <property type="protein sequence ID" value="MEQ2554875.1"/>
    <property type="molecule type" value="Genomic_DNA"/>
</dbReference>
<evidence type="ECO:0000313" key="1">
    <source>
        <dbReference type="EMBL" id="MEQ2554875.1"/>
    </source>
</evidence>
<reference evidence="1" key="1">
    <citation type="submission" date="2024-03" db="EMBL/GenBank/DDBJ databases">
        <title>Human intestinal bacterial collection.</title>
        <authorList>
            <person name="Pauvert C."/>
            <person name="Hitch T.C.A."/>
            <person name="Clavel T."/>
        </authorList>
    </citation>
    <scope>NUCLEOTIDE SEQUENCE [LARGE SCALE GENOMIC DNA]</scope>
    <source>
        <strain evidence="1">CLA-AA-H89B</strain>
    </source>
</reference>
<keyword evidence="2" id="KW-1185">Reference proteome</keyword>
<organism evidence="1 2">
    <name type="scientific">Lachnospira intestinalis</name>
    <dbReference type="NCBI Taxonomy" id="3133158"/>
    <lineage>
        <taxon>Bacteria</taxon>
        <taxon>Bacillati</taxon>
        <taxon>Bacillota</taxon>
        <taxon>Clostridia</taxon>
        <taxon>Lachnospirales</taxon>
        <taxon>Lachnospiraceae</taxon>
        <taxon>Lachnospira</taxon>
    </lineage>
</organism>